<keyword evidence="1" id="KW-0812">Transmembrane</keyword>
<feature type="transmembrane region" description="Helical" evidence="1">
    <location>
        <begin position="7"/>
        <end position="27"/>
    </location>
</feature>
<dbReference type="AlphaFoldDB" id="A0A6S6S542"/>
<keyword evidence="1" id="KW-1133">Transmembrane helix</keyword>
<feature type="transmembrane region" description="Helical" evidence="1">
    <location>
        <begin position="147"/>
        <end position="174"/>
    </location>
</feature>
<evidence type="ECO:0000256" key="1">
    <source>
        <dbReference type="SAM" id="Phobius"/>
    </source>
</evidence>
<proteinExistence type="predicted"/>
<protein>
    <recommendedName>
        <fullName evidence="3">Cell division protein FtsX</fullName>
    </recommendedName>
</protein>
<accession>A0A6S6S542</accession>
<name>A0A6S6S542_9BACT</name>
<reference evidence="2" key="1">
    <citation type="submission" date="2020-01" db="EMBL/GenBank/DDBJ databases">
        <authorList>
            <person name="Meier V. D."/>
            <person name="Meier V D."/>
        </authorList>
    </citation>
    <scope>NUCLEOTIDE SEQUENCE</scope>
    <source>
        <strain evidence="2">HLG_WM_MAG_03</strain>
    </source>
</reference>
<keyword evidence="1" id="KW-0472">Membrane</keyword>
<organism evidence="2">
    <name type="scientific">uncultured Sulfurovum sp</name>
    <dbReference type="NCBI Taxonomy" id="269237"/>
    <lineage>
        <taxon>Bacteria</taxon>
        <taxon>Pseudomonadati</taxon>
        <taxon>Campylobacterota</taxon>
        <taxon>Epsilonproteobacteria</taxon>
        <taxon>Campylobacterales</taxon>
        <taxon>Sulfurovaceae</taxon>
        <taxon>Sulfurovum</taxon>
        <taxon>environmental samples</taxon>
    </lineage>
</organism>
<feature type="transmembrane region" description="Helical" evidence="1">
    <location>
        <begin position="195"/>
        <end position="218"/>
    </location>
</feature>
<feature type="transmembrane region" description="Helical" evidence="1">
    <location>
        <begin position="238"/>
        <end position="263"/>
    </location>
</feature>
<gene>
    <name evidence="2" type="ORF">HELGO_WM34367</name>
</gene>
<dbReference type="EMBL" id="CACVAR010000107">
    <property type="protein sequence ID" value="CAA6802803.1"/>
    <property type="molecule type" value="Genomic_DNA"/>
</dbReference>
<evidence type="ECO:0000313" key="2">
    <source>
        <dbReference type="EMBL" id="CAA6802803.1"/>
    </source>
</evidence>
<evidence type="ECO:0008006" key="3">
    <source>
        <dbReference type="Google" id="ProtNLM"/>
    </source>
</evidence>
<sequence>MKFIKTHISLIFPLVAILLGLEFFIVFDRTTDSFEKSLKNGYSMMVVSKNEMSIDDFKSWDEHVEQVIELEKSKILERLNMTKESKSQKEFEASLPNFYSLKLDGYLTVKQLEEVKLNLQKSEDIVSIESFQSAYQSKYELFSFIKLAFQTFIVFMSIIGFFLIIKQMEVWNFLHAQRMKVMEIFGASLFLRSKVLINMALIDAIISALITSAIFYAIQNVWVRGSQMEILKENVDAMFAFTDILILLVASIVVVMIAVYLVVVNVKEE</sequence>